<protein>
    <submittedName>
        <fullName evidence="2">Uncharacterized protein</fullName>
    </submittedName>
</protein>
<reference evidence="2 3" key="2">
    <citation type="submission" date="2008-11" db="EMBL/GenBank/DDBJ databases">
        <authorList>
            <person name="Fulton L."/>
            <person name="Clifton S."/>
            <person name="Fulton B."/>
            <person name="Xu J."/>
            <person name="Minx P."/>
            <person name="Pepin K.H."/>
            <person name="Johnson M."/>
            <person name="Bhonagiri V."/>
            <person name="Nash W.E."/>
            <person name="Mardis E.R."/>
            <person name="Wilson R.K."/>
        </authorList>
    </citation>
    <scope>NUCLEOTIDE SEQUENCE [LARGE SCALE GENOMIC DNA]</scope>
    <source>
        <strain evidence="2 3">ATCC 43243</strain>
    </source>
</reference>
<keyword evidence="1" id="KW-1133">Transmembrane helix</keyword>
<reference evidence="2 3" key="1">
    <citation type="submission" date="2008-11" db="EMBL/GenBank/DDBJ databases">
        <title>Draft genome sequence of Bacteroides pectinophilus (ATCC 43243).</title>
        <authorList>
            <person name="Sudarsanam P."/>
            <person name="Ley R."/>
            <person name="Guruge J."/>
            <person name="Turnbaugh P.J."/>
            <person name="Mahowald M."/>
            <person name="Liep D."/>
            <person name="Gordon J."/>
        </authorList>
    </citation>
    <scope>NUCLEOTIDE SEQUENCE [LARGE SCALE GENOMIC DNA]</scope>
    <source>
        <strain evidence="2 3">ATCC 43243</strain>
    </source>
</reference>
<dbReference type="AlphaFoldDB" id="B7ARN7"/>
<proteinExistence type="predicted"/>
<keyword evidence="3" id="KW-1185">Reference proteome</keyword>
<dbReference type="EMBL" id="ABVQ01000036">
    <property type="protein sequence ID" value="EEC57234.1"/>
    <property type="molecule type" value="Genomic_DNA"/>
</dbReference>
<accession>B7ARN7</accession>
<feature type="transmembrane region" description="Helical" evidence="1">
    <location>
        <begin position="21"/>
        <end position="44"/>
    </location>
</feature>
<evidence type="ECO:0000256" key="1">
    <source>
        <dbReference type="SAM" id="Phobius"/>
    </source>
</evidence>
<dbReference type="HOGENOM" id="CLU_3058646_0_0_9"/>
<organism evidence="2 3">
    <name type="scientific">[Bacteroides] pectinophilus ATCC 43243</name>
    <dbReference type="NCBI Taxonomy" id="483218"/>
    <lineage>
        <taxon>Bacteria</taxon>
        <taxon>Bacillati</taxon>
        <taxon>Bacillota</taxon>
        <taxon>Clostridia</taxon>
        <taxon>Eubacteriales</taxon>
    </lineage>
</organism>
<dbReference type="Proteomes" id="UP000003136">
    <property type="component" value="Unassembled WGS sequence"/>
</dbReference>
<sequence length="53" mass="5941">MFCLIFRHHIGFLHSLRGNCCLIYGLDCTFACISCFISAIGFLLSRKIIESGV</sequence>
<keyword evidence="1" id="KW-0812">Transmembrane</keyword>
<gene>
    <name evidence="2" type="ORF">BACPEC_01742</name>
</gene>
<keyword evidence="1" id="KW-0472">Membrane</keyword>
<evidence type="ECO:0000313" key="2">
    <source>
        <dbReference type="EMBL" id="EEC57234.1"/>
    </source>
</evidence>
<comment type="caution">
    <text evidence="2">The sequence shown here is derived from an EMBL/GenBank/DDBJ whole genome shotgun (WGS) entry which is preliminary data.</text>
</comment>
<name>B7ARN7_9FIRM</name>
<evidence type="ECO:0000313" key="3">
    <source>
        <dbReference type="Proteomes" id="UP000003136"/>
    </source>
</evidence>